<organism evidence="3 4">
    <name type="scientific">Lepisosteus oculatus</name>
    <name type="common">Spotted gar</name>
    <dbReference type="NCBI Taxonomy" id="7918"/>
    <lineage>
        <taxon>Eukaryota</taxon>
        <taxon>Metazoa</taxon>
        <taxon>Chordata</taxon>
        <taxon>Craniata</taxon>
        <taxon>Vertebrata</taxon>
        <taxon>Euteleostomi</taxon>
        <taxon>Actinopterygii</taxon>
        <taxon>Neopterygii</taxon>
        <taxon>Holostei</taxon>
        <taxon>Semionotiformes</taxon>
        <taxon>Lepisosteidae</taxon>
        <taxon>Lepisosteus</taxon>
    </lineage>
</organism>
<dbReference type="EMBL" id="AHAT01013682">
    <property type="status" value="NOT_ANNOTATED_CDS"/>
    <property type="molecule type" value="Genomic_DNA"/>
</dbReference>
<dbReference type="PANTHER" id="PTHR22698">
    <property type="entry name" value="PDZ DOMAIN-CONTAINING PROTEIN 9"/>
    <property type="match status" value="1"/>
</dbReference>
<dbReference type="SUPFAM" id="SSF50156">
    <property type="entry name" value="PDZ domain-like"/>
    <property type="match status" value="1"/>
</dbReference>
<dbReference type="Proteomes" id="UP000018468">
    <property type="component" value="Linkage group LG13"/>
</dbReference>
<dbReference type="SMART" id="SM00228">
    <property type="entry name" value="PDZ"/>
    <property type="match status" value="1"/>
</dbReference>
<dbReference type="PROSITE" id="PS50106">
    <property type="entry name" value="PDZ"/>
    <property type="match status" value="1"/>
</dbReference>
<dbReference type="InterPro" id="IPR036034">
    <property type="entry name" value="PDZ_sf"/>
</dbReference>
<reference evidence="4" key="1">
    <citation type="submission" date="2011-12" db="EMBL/GenBank/DDBJ databases">
        <title>The Draft Genome of Lepisosteus oculatus.</title>
        <authorList>
            <consortium name="The Broad Institute Genome Assembly &amp; Analysis Group"/>
            <consortium name="Computational R&amp;D Group"/>
            <consortium name="and Sequencing Platform"/>
            <person name="Di Palma F."/>
            <person name="Alfoldi J."/>
            <person name="Johnson J."/>
            <person name="Berlin A."/>
            <person name="Gnerre S."/>
            <person name="Jaffe D."/>
            <person name="MacCallum I."/>
            <person name="Young S."/>
            <person name="Walker B.J."/>
            <person name="Lander E.S."/>
            <person name="Lindblad-Toh K."/>
        </authorList>
    </citation>
    <scope>NUCLEOTIDE SEQUENCE [LARGE SCALE GENOMIC DNA]</scope>
</reference>
<feature type="compositionally biased region" description="Low complexity" evidence="1">
    <location>
        <begin position="217"/>
        <end position="254"/>
    </location>
</feature>
<feature type="compositionally biased region" description="Pro residues" evidence="1">
    <location>
        <begin position="202"/>
        <end position="216"/>
    </location>
</feature>
<evidence type="ECO:0000259" key="2">
    <source>
        <dbReference type="PROSITE" id="PS50106"/>
    </source>
</evidence>
<evidence type="ECO:0000313" key="3">
    <source>
        <dbReference type="Ensembl" id="ENSLOCP00000009944.1"/>
    </source>
</evidence>
<dbReference type="STRING" id="7918.ENSLOCP00000009944"/>
<dbReference type="Pfam" id="PF00595">
    <property type="entry name" value="PDZ"/>
    <property type="match status" value="1"/>
</dbReference>
<dbReference type="InterPro" id="IPR001478">
    <property type="entry name" value="PDZ"/>
</dbReference>
<feature type="compositionally biased region" description="Low complexity" evidence="1">
    <location>
        <begin position="158"/>
        <end position="167"/>
    </location>
</feature>
<proteinExistence type="predicted"/>
<accession>W5MNI5</accession>
<sequence>RVSLFSRWCPRGPEAPPAHTLGQVVQAQVRVGPQGLGLSLLRNGPFLQVCGLSRPGPAGQSARLQPGDVLVAVGGRDIRGLGLRELGKALRDVAPGTLLRVLAYRDVLQLPPGWDTGGAAGHRTDRSCPSSIERLVGEAALAQRGHCPAHLSDRQAGTSAAPPASSTVELTVGAGPTCDVMVHRQAGPPVTSDLAQLSRPPAHSPPCPEPPPPLQPAPCCSSSPSSYRSLSSSPPHSSYSSSCTSDLTPSSSPSSHPPDSLPAAFSSGALSSSSSDDQDVHVSPRRVRVHLTAQLSLPDFSVSGSDSSGGDRD</sequence>
<dbReference type="Ensembl" id="ENSLOCT00000009956.1">
    <property type="protein sequence ID" value="ENSLOCP00000009944.1"/>
    <property type="gene ID" value="ENSLOCG00000008193.1"/>
</dbReference>
<feature type="compositionally biased region" description="Low complexity" evidence="1">
    <location>
        <begin position="299"/>
        <end position="313"/>
    </location>
</feature>
<dbReference type="PANTHER" id="PTHR22698:SF1">
    <property type="entry name" value="PDZ DOMAIN-CONTAINING PROTEIN 9"/>
    <property type="match status" value="1"/>
</dbReference>
<feature type="compositionally biased region" description="Low complexity" evidence="1">
    <location>
        <begin position="261"/>
        <end position="275"/>
    </location>
</feature>
<evidence type="ECO:0000313" key="4">
    <source>
        <dbReference type="Proteomes" id="UP000018468"/>
    </source>
</evidence>
<dbReference type="Bgee" id="ENSLOCG00000008193">
    <property type="expression patterns" value="Expressed in testis"/>
</dbReference>
<dbReference type="AlphaFoldDB" id="W5MNI5"/>
<name>W5MNI5_LEPOC</name>
<dbReference type="InParanoid" id="W5MNI5"/>
<dbReference type="HOGENOM" id="CLU_890080_0_0_1"/>
<keyword evidence="4" id="KW-1185">Reference proteome</keyword>
<protein>
    <recommendedName>
        <fullName evidence="2">PDZ domain-containing protein</fullName>
    </recommendedName>
</protein>
<evidence type="ECO:0000256" key="1">
    <source>
        <dbReference type="SAM" id="MobiDB-lite"/>
    </source>
</evidence>
<reference evidence="3" key="3">
    <citation type="submission" date="2025-09" db="UniProtKB">
        <authorList>
            <consortium name="Ensembl"/>
        </authorList>
    </citation>
    <scope>IDENTIFICATION</scope>
</reference>
<dbReference type="eggNOG" id="ENOG502RYRV">
    <property type="taxonomic scope" value="Eukaryota"/>
</dbReference>
<feature type="region of interest" description="Disordered" evidence="1">
    <location>
        <begin position="190"/>
        <end position="313"/>
    </location>
</feature>
<dbReference type="InterPro" id="IPR039179">
    <property type="entry name" value="PDZD9"/>
</dbReference>
<feature type="domain" description="PDZ" evidence="2">
    <location>
        <begin position="26"/>
        <end position="105"/>
    </location>
</feature>
<dbReference type="Gene3D" id="2.30.42.10">
    <property type="match status" value="1"/>
</dbReference>
<reference evidence="3" key="2">
    <citation type="submission" date="2025-08" db="UniProtKB">
        <authorList>
            <consortium name="Ensembl"/>
        </authorList>
    </citation>
    <scope>IDENTIFICATION</scope>
</reference>
<feature type="region of interest" description="Disordered" evidence="1">
    <location>
        <begin position="146"/>
        <end position="171"/>
    </location>
</feature>